<feature type="domain" description="HTH cro/C1-type" evidence="1">
    <location>
        <begin position="26"/>
        <end position="83"/>
    </location>
</feature>
<dbReference type="OrthoDB" id="4557883at2"/>
<keyword evidence="3" id="KW-1185">Reference proteome</keyword>
<dbReference type="InterPro" id="IPR010982">
    <property type="entry name" value="Lambda_DNA-bd_dom_sf"/>
</dbReference>
<sequence length="103" mass="11604">MGIRRMSWVGDPDMFVGTARDWGNIVRDRRTDLGMTQAELAERIGKARQWVVRFESGHAGSASVDSLVELLEALALDVRVDPLDLEDPDPMFMDIPSTDPFER</sequence>
<dbReference type="AlphaFoldDB" id="A0A4P6FF77"/>
<evidence type="ECO:0000313" key="2">
    <source>
        <dbReference type="EMBL" id="QAY73713.1"/>
    </source>
</evidence>
<protein>
    <submittedName>
        <fullName evidence="2">XRE family transcriptional regulator</fullName>
    </submittedName>
</protein>
<name>A0A4P6FF77_9MICO</name>
<dbReference type="EMBL" id="CP035491">
    <property type="protein sequence ID" value="QAY73713.1"/>
    <property type="molecule type" value="Genomic_DNA"/>
</dbReference>
<dbReference type="SMART" id="SM00530">
    <property type="entry name" value="HTH_XRE"/>
    <property type="match status" value="1"/>
</dbReference>
<evidence type="ECO:0000259" key="1">
    <source>
        <dbReference type="PROSITE" id="PS50943"/>
    </source>
</evidence>
<dbReference type="GO" id="GO:0003677">
    <property type="term" value="F:DNA binding"/>
    <property type="evidence" value="ECO:0007669"/>
    <property type="project" value="InterPro"/>
</dbReference>
<dbReference type="PROSITE" id="PS50943">
    <property type="entry name" value="HTH_CROC1"/>
    <property type="match status" value="1"/>
</dbReference>
<evidence type="ECO:0000313" key="3">
    <source>
        <dbReference type="Proteomes" id="UP000291259"/>
    </source>
</evidence>
<dbReference type="RefSeq" id="WP_129191190.1">
    <property type="nucleotide sequence ID" value="NZ_CP035491.1"/>
</dbReference>
<gene>
    <name evidence="2" type="ORF">ET445_10515</name>
</gene>
<organism evidence="2 3">
    <name type="scientific">Agromyces protaetiae</name>
    <dbReference type="NCBI Taxonomy" id="2509455"/>
    <lineage>
        <taxon>Bacteria</taxon>
        <taxon>Bacillati</taxon>
        <taxon>Actinomycetota</taxon>
        <taxon>Actinomycetes</taxon>
        <taxon>Micrococcales</taxon>
        <taxon>Microbacteriaceae</taxon>
        <taxon>Agromyces</taxon>
    </lineage>
</organism>
<dbReference type="CDD" id="cd00093">
    <property type="entry name" value="HTH_XRE"/>
    <property type="match status" value="1"/>
</dbReference>
<dbReference type="KEGG" id="agf:ET445_10515"/>
<accession>A0A4P6FF77</accession>
<dbReference type="Pfam" id="PF01381">
    <property type="entry name" value="HTH_3"/>
    <property type="match status" value="1"/>
</dbReference>
<dbReference type="InterPro" id="IPR001387">
    <property type="entry name" value="Cro/C1-type_HTH"/>
</dbReference>
<reference evidence="2 3" key="1">
    <citation type="submission" date="2019-01" db="EMBL/GenBank/DDBJ databases">
        <title>Genome sequencing of strain FW100M-8.</title>
        <authorList>
            <person name="Heo J."/>
            <person name="Kim S.-J."/>
            <person name="Kim J.-S."/>
            <person name="Hong S.-B."/>
            <person name="Kwon S.-W."/>
        </authorList>
    </citation>
    <scope>NUCLEOTIDE SEQUENCE [LARGE SCALE GENOMIC DNA]</scope>
    <source>
        <strain evidence="2 3">FW100M-8</strain>
    </source>
</reference>
<dbReference type="SUPFAM" id="SSF47413">
    <property type="entry name" value="lambda repressor-like DNA-binding domains"/>
    <property type="match status" value="1"/>
</dbReference>
<proteinExistence type="predicted"/>
<dbReference type="Gene3D" id="1.10.260.40">
    <property type="entry name" value="lambda repressor-like DNA-binding domains"/>
    <property type="match status" value="1"/>
</dbReference>
<dbReference type="Proteomes" id="UP000291259">
    <property type="component" value="Chromosome"/>
</dbReference>